<dbReference type="InterPro" id="IPR036397">
    <property type="entry name" value="RNaseH_sf"/>
</dbReference>
<dbReference type="EMBL" id="JBFDAA010000008">
    <property type="protein sequence ID" value="KAL1129703.1"/>
    <property type="molecule type" value="Genomic_DNA"/>
</dbReference>
<gene>
    <name evidence="2" type="ORF">AAG570_012647</name>
</gene>
<sequence>MPERVCGALQGLAKEVEPDQLVEAILKEGGYYTHDREVIRRDRDRMEWKRVEKRREPKRDPPQPARYKGRSGRIKISLGARKGRTQDGAMDVGKGGITPENVLNGAKSRGIGAASQWRLTSWTSLRSIWLNGGGAGRVDVQPPEAATNVAVTTLLRGQQKTGPVTVKVGEIEIPKWGIKGLVYTGSTNPIIGCDAARRLGWYDRIGECHCEMSTMAGTKTMIGEVQVGLGPVLGTPDPSVEEWPLSRRHGVEASVEVGTAALPSVPGSLGLGDSPSRQSCPRRSSDPGDADCGEASQHDSEAIVRAILAYNNSVHATTNAVPIELMRTWQLPADSPPPDIALRKVGEATRRSKEKRTEVINERRASDRWERIRVGDTSGVKNWYRRRKEDGKFVGPFRVVRKLTRFRVRVQCRTWRREKFGSSTSMKRECREVKEPKCLWFRGVATPLGLHTLAARALVIPPRAGCGGEGDVRGGVAEKVVDGERGPYRDYLWEVWGDILELQRVVSKKLGFRKICGRWVPRELTPEHKTQRVAAAREFSHRYRIGEDAFLKFIVIGDETLVSHYTTENKSGY</sequence>
<evidence type="ECO:0000313" key="2">
    <source>
        <dbReference type="EMBL" id="KAL1129703.1"/>
    </source>
</evidence>
<dbReference type="Gene3D" id="3.30.420.10">
    <property type="entry name" value="Ribonuclease H-like superfamily/Ribonuclease H"/>
    <property type="match status" value="1"/>
</dbReference>
<dbReference type="AlphaFoldDB" id="A0ABD0YWX7"/>
<evidence type="ECO:0000256" key="1">
    <source>
        <dbReference type="SAM" id="MobiDB-lite"/>
    </source>
</evidence>
<organism evidence="2 3">
    <name type="scientific">Ranatra chinensis</name>
    <dbReference type="NCBI Taxonomy" id="642074"/>
    <lineage>
        <taxon>Eukaryota</taxon>
        <taxon>Metazoa</taxon>
        <taxon>Ecdysozoa</taxon>
        <taxon>Arthropoda</taxon>
        <taxon>Hexapoda</taxon>
        <taxon>Insecta</taxon>
        <taxon>Pterygota</taxon>
        <taxon>Neoptera</taxon>
        <taxon>Paraneoptera</taxon>
        <taxon>Hemiptera</taxon>
        <taxon>Heteroptera</taxon>
        <taxon>Panheteroptera</taxon>
        <taxon>Nepomorpha</taxon>
        <taxon>Nepidae</taxon>
        <taxon>Ranatrinae</taxon>
        <taxon>Ranatra</taxon>
    </lineage>
</organism>
<protein>
    <submittedName>
        <fullName evidence="2">Uncharacterized protein</fullName>
    </submittedName>
</protein>
<dbReference type="Proteomes" id="UP001558652">
    <property type="component" value="Unassembled WGS sequence"/>
</dbReference>
<comment type="caution">
    <text evidence="2">The sequence shown here is derived from an EMBL/GenBank/DDBJ whole genome shotgun (WGS) entry which is preliminary data.</text>
</comment>
<feature type="region of interest" description="Disordered" evidence="1">
    <location>
        <begin position="51"/>
        <end position="70"/>
    </location>
</feature>
<accession>A0ABD0YWX7</accession>
<proteinExistence type="predicted"/>
<evidence type="ECO:0000313" key="3">
    <source>
        <dbReference type="Proteomes" id="UP001558652"/>
    </source>
</evidence>
<feature type="compositionally biased region" description="Basic and acidic residues" evidence="1">
    <location>
        <begin position="51"/>
        <end position="61"/>
    </location>
</feature>
<reference evidence="2 3" key="1">
    <citation type="submission" date="2024-07" db="EMBL/GenBank/DDBJ databases">
        <title>Chromosome-level genome assembly of the water stick insect Ranatra chinensis (Heteroptera: Nepidae).</title>
        <authorList>
            <person name="Liu X."/>
        </authorList>
    </citation>
    <scope>NUCLEOTIDE SEQUENCE [LARGE SCALE GENOMIC DNA]</scope>
    <source>
        <strain evidence="2">Cailab_2021Rc</strain>
        <tissue evidence="2">Muscle</tissue>
    </source>
</reference>
<feature type="region of interest" description="Disordered" evidence="1">
    <location>
        <begin position="262"/>
        <end position="297"/>
    </location>
</feature>
<name>A0ABD0YWX7_9HEMI</name>
<keyword evidence="3" id="KW-1185">Reference proteome</keyword>